<feature type="domain" description="OmpA-like" evidence="2">
    <location>
        <begin position="64"/>
        <end position="188"/>
    </location>
</feature>
<dbReference type="PANTHER" id="PTHR30329:SF21">
    <property type="entry name" value="LIPOPROTEIN YIAD-RELATED"/>
    <property type="match status" value="1"/>
</dbReference>
<protein>
    <recommendedName>
        <fullName evidence="2">OmpA-like domain-containing protein</fullName>
    </recommendedName>
</protein>
<evidence type="ECO:0000313" key="3">
    <source>
        <dbReference type="EMBL" id="AXR01088.1"/>
    </source>
</evidence>
<dbReference type="Gene3D" id="3.30.1330.60">
    <property type="entry name" value="OmpA-like domain"/>
    <property type="match status" value="1"/>
</dbReference>
<dbReference type="EMBL" id="CP031761">
    <property type="protein sequence ID" value="AXR01088.1"/>
    <property type="molecule type" value="Genomic_DNA"/>
</dbReference>
<organism evidence="3 4">
    <name type="scientific">Pseudoalteromonas piscicida</name>
    <dbReference type="NCBI Taxonomy" id="43662"/>
    <lineage>
        <taxon>Bacteria</taxon>
        <taxon>Pseudomonadati</taxon>
        <taxon>Pseudomonadota</taxon>
        <taxon>Gammaproteobacteria</taxon>
        <taxon>Alteromonadales</taxon>
        <taxon>Pseudoalteromonadaceae</taxon>
        <taxon>Pseudoalteromonas</taxon>
    </lineage>
</organism>
<dbReference type="InterPro" id="IPR050330">
    <property type="entry name" value="Bact_OuterMem_StrucFunc"/>
</dbReference>
<sequence length="1340" mass="150398">MVGMLLTFPTVSIAGVANSSASHRIIEPGSNTERVLVQKYFVLHALSSPKPQTHKQMVLEQTKQSDEFIKDSAIRFVSGKHYLTGSTRAEMDRIIGLLANKQALKLHFIGHADNQRLSANAKKIYRDNQDLSEHRAQVVADFFQQQLGLDPSAITTEGRSSNDPVASNATLEGMARNRRVEVIAVYMEERQVQQATHLPVPMRENLCGQSSTLSQGMSITLDGNPFTTENMTSNADVQRCADIALDQMELQLKYDPLNVLPQLNVQHALTQLDDNLILHLKAFSNYQTFIDYAEVHILAPDGQKILEKVPLNKGLTGQWQLPANMLGMSLRYKLRVYDNHGHFDETALKYIDFRPQYAVEQSKVDAYLMTGFARSTLKTQNIKLAGGTLTLYGEKVPLDHHVYFLGRPISLTRERKFVHQQIVHTGFHRAEVAVLDNEGNGQLIHRDLEIQETDWFYVAMADLTVGQNKHNGSLDLVGDTHNQDGNLFSEARLAAYVTGKWRDEYKVTAKIDTQEQPLNRLLSGLHEKDPRSLFRRLEESQHPAEYGDDSQVVDDAPSNGKVYLKVAKDKSHIMWGNFHTQINNTDLARVERGLYGLSGQFNSQASTDFGAQQSVASVFVAQAETLPAYESHRATGGSLYYLEHQDIVQGSEQLSIEIRDKITGLVLVRRTLSPGQDYDIDALQGRVLLSRPVSSFEQDDLLIRTATMDANPVFIVAQYEYTPGFEELDNLTYGGRFSRWFNDQIRLGTTYSKQQLDSHDDTLVGIDATYRFSESAYITTEIVQTEGLAELSNSFTGGLDFSTTASSKQVTTAKAKRVEAVFALRDIGLEQEGNVETYWQHNDAGFAATGQVTQNEIRTSGVKLAWQLDESAVLTLKADEKEAKGQVKEVAAEVNASYQYSDSWLVETGLRINDKEQSIELSEHNLDDGVRADVAIQLSYQTTPDWKLYGFVQGTLESDPQRRSNNRVGVGGDLAVTENISLSGEISEGNLGEAGKFGISYDYQENSQLYMSYRSDPDGQDLLSSGEQQNWITGAKHRFNDSTSVYAEQVWQQQRDQTGLTHAYGIDHQLSERWQTGLSFETGRLESPDDTIERDVTGISLAYHGHVIRWTGSLEYRQDDASNSDTSAWLTRQNITAKFSQDWRSQLRLDWAKSDGSKEAEEGALDSQFTEAQFGIAYRPVEHSPWSGLASFTFLEDLAPAAQLSRTGSADTPQQRSRVWALDVDYRVNHQWTVGTKLAQRNGALRLRSEGSTWFNSTASLQVLRADYHLPHQWDVTAQWRRLSVDTAQDERQGALFAVHKHVGEHMKVGVGYNFTHFSDDLTDLSYDSKGWFLNIVGKF</sequence>
<reference evidence="3 4" key="1">
    <citation type="submission" date="2018-08" db="EMBL/GenBank/DDBJ databases">
        <title>Whole Genome Sequences of Two Pseudoalteromonas piscicida Strains, DE1-A and DE2-A, which Exhibit Strong Antibacterial Activity against Vibrio vulnificus.</title>
        <authorList>
            <person name="Richards G.P."/>
            <person name="Needleman D.S."/>
            <person name="Watson M.A."/>
            <person name="Polson S.W."/>
        </authorList>
    </citation>
    <scope>NUCLEOTIDE SEQUENCE [LARGE SCALE GENOMIC DNA]</scope>
    <source>
        <strain evidence="3 4">DE2-A</strain>
    </source>
</reference>
<name>A0AAD0RM49_PSEO7</name>
<evidence type="ECO:0000256" key="1">
    <source>
        <dbReference type="PROSITE-ProRule" id="PRU00473"/>
    </source>
</evidence>
<accession>A0AAD0RM49</accession>
<proteinExistence type="predicted"/>
<dbReference type="SUPFAM" id="SSF56935">
    <property type="entry name" value="Porins"/>
    <property type="match status" value="2"/>
</dbReference>
<dbReference type="InterPro" id="IPR036737">
    <property type="entry name" value="OmpA-like_sf"/>
</dbReference>
<evidence type="ECO:0000259" key="2">
    <source>
        <dbReference type="PROSITE" id="PS51123"/>
    </source>
</evidence>
<keyword evidence="1" id="KW-0472">Membrane</keyword>
<dbReference type="SUPFAM" id="SSF103088">
    <property type="entry name" value="OmpA-like"/>
    <property type="match status" value="1"/>
</dbReference>
<dbReference type="PROSITE" id="PS51123">
    <property type="entry name" value="OMPA_2"/>
    <property type="match status" value="1"/>
</dbReference>
<dbReference type="Pfam" id="PF00691">
    <property type="entry name" value="OmpA"/>
    <property type="match status" value="1"/>
</dbReference>
<dbReference type="PANTHER" id="PTHR30329">
    <property type="entry name" value="STATOR ELEMENT OF FLAGELLAR MOTOR COMPLEX"/>
    <property type="match status" value="1"/>
</dbReference>
<dbReference type="GO" id="GO:0016020">
    <property type="term" value="C:membrane"/>
    <property type="evidence" value="ECO:0007669"/>
    <property type="project" value="UniProtKB-UniRule"/>
</dbReference>
<dbReference type="InterPro" id="IPR006665">
    <property type="entry name" value="OmpA-like"/>
</dbReference>
<dbReference type="Proteomes" id="UP000258102">
    <property type="component" value="Chromosome 1"/>
</dbReference>
<gene>
    <name evidence="3" type="ORF">D0511_02680</name>
</gene>
<evidence type="ECO:0000313" key="4">
    <source>
        <dbReference type="Proteomes" id="UP000258102"/>
    </source>
</evidence>
<dbReference type="CDD" id="cd07185">
    <property type="entry name" value="OmpA_C-like"/>
    <property type="match status" value="1"/>
</dbReference>